<evidence type="ECO:0000256" key="1">
    <source>
        <dbReference type="ARBA" id="ARBA00004651"/>
    </source>
</evidence>
<evidence type="ECO:0000256" key="8">
    <source>
        <dbReference type="SAM" id="SignalP"/>
    </source>
</evidence>
<feature type="domain" description="Mechanosensitive ion channel MscS C-terminal" evidence="10">
    <location>
        <begin position="466"/>
        <end position="550"/>
    </location>
</feature>
<evidence type="ECO:0000256" key="2">
    <source>
        <dbReference type="ARBA" id="ARBA00008017"/>
    </source>
</evidence>
<feature type="transmembrane region" description="Helical" evidence="7">
    <location>
        <begin position="263"/>
        <end position="286"/>
    </location>
</feature>
<dbReference type="AlphaFoldDB" id="A0A0H4W037"/>
<dbReference type="Pfam" id="PF00924">
    <property type="entry name" value="MS_channel_2nd"/>
    <property type="match status" value="1"/>
</dbReference>
<dbReference type="Proteomes" id="UP000059113">
    <property type="component" value="Chromosome"/>
</dbReference>
<dbReference type="InterPro" id="IPR011014">
    <property type="entry name" value="MscS_channel_TM-2"/>
</dbReference>
<keyword evidence="4 7" id="KW-0812">Transmembrane</keyword>
<feature type="domain" description="Mechanosensitive ion channel transmembrane helices 2/3" evidence="11">
    <location>
        <begin position="349"/>
        <end position="389"/>
    </location>
</feature>
<organism evidence="12 13">
    <name type="scientific">Aurantiacibacter atlanticus</name>
    <dbReference type="NCBI Taxonomy" id="1648404"/>
    <lineage>
        <taxon>Bacteria</taxon>
        <taxon>Pseudomonadati</taxon>
        <taxon>Pseudomonadota</taxon>
        <taxon>Alphaproteobacteria</taxon>
        <taxon>Sphingomonadales</taxon>
        <taxon>Erythrobacteraceae</taxon>
        <taxon>Aurantiacibacter</taxon>
    </lineage>
</organism>
<dbReference type="EMBL" id="CP011310">
    <property type="protein sequence ID" value="AKQ42823.2"/>
    <property type="molecule type" value="Genomic_DNA"/>
</dbReference>
<evidence type="ECO:0000256" key="7">
    <source>
        <dbReference type="SAM" id="Phobius"/>
    </source>
</evidence>
<comment type="similarity">
    <text evidence="2">Belongs to the MscS (TC 1.A.23) family.</text>
</comment>
<dbReference type="Gene3D" id="1.10.287.1260">
    <property type="match status" value="1"/>
</dbReference>
<keyword evidence="3" id="KW-1003">Cell membrane</keyword>
<keyword evidence="6 7" id="KW-0472">Membrane</keyword>
<dbReference type="InterPro" id="IPR023408">
    <property type="entry name" value="MscS_beta-dom_sf"/>
</dbReference>
<dbReference type="Pfam" id="PF21088">
    <property type="entry name" value="MS_channel_1st"/>
    <property type="match status" value="1"/>
</dbReference>
<proteinExistence type="inferred from homology"/>
<keyword evidence="8" id="KW-0732">Signal</keyword>
<accession>A0A0H4W037</accession>
<dbReference type="PANTHER" id="PTHR30566">
    <property type="entry name" value="YNAI-RELATED MECHANOSENSITIVE ION CHANNEL"/>
    <property type="match status" value="1"/>
</dbReference>
<dbReference type="STRING" id="1648404.CP97_13485"/>
<dbReference type="GO" id="GO:0005886">
    <property type="term" value="C:plasma membrane"/>
    <property type="evidence" value="ECO:0007669"/>
    <property type="project" value="UniProtKB-SubCell"/>
</dbReference>
<reference evidence="12 13" key="1">
    <citation type="journal article" date="2015" name="Int. J. Syst. Evol. Microbiol.">
        <title>Erythrobacter atlanticus sp. nov., a bacterium from ocean sediment able to degrade polycyclic aromatic hydrocarbons.</title>
        <authorList>
            <person name="Zhuang L."/>
            <person name="Liu Y."/>
            <person name="Wang L."/>
            <person name="Wang W."/>
            <person name="Shao Z."/>
        </authorList>
    </citation>
    <scope>NUCLEOTIDE SEQUENCE [LARGE SCALE GENOMIC DNA]</scope>
    <source>
        <strain evidence="13">s21-N3</strain>
    </source>
</reference>
<gene>
    <name evidence="12" type="ORF">CP97_13485</name>
</gene>
<evidence type="ECO:0000259" key="9">
    <source>
        <dbReference type="Pfam" id="PF00924"/>
    </source>
</evidence>
<dbReference type="Gene3D" id="3.30.70.100">
    <property type="match status" value="1"/>
</dbReference>
<dbReference type="Gene3D" id="2.30.30.60">
    <property type="match status" value="1"/>
</dbReference>
<dbReference type="KEGG" id="ery:CP97_13485"/>
<keyword evidence="13" id="KW-1185">Reference proteome</keyword>
<dbReference type="OrthoDB" id="9809206at2"/>
<evidence type="ECO:0000259" key="11">
    <source>
        <dbReference type="Pfam" id="PF21088"/>
    </source>
</evidence>
<dbReference type="InterPro" id="IPR011066">
    <property type="entry name" value="MscS_channel_C_sf"/>
</dbReference>
<dbReference type="SUPFAM" id="SSF82689">
    <property type="entry name" value="Mechanosensitive channel protein MscS (YggB), C-terminal domain"/>
    <property type="match status" value="1"/>
</dbReference>
<evidence type="ECO:0000256" key="6">
    <source>
        <dbReference type="ARBA" id="ARBA00023136"/>
    </source>
</evidence>
<dbReference type="InterPro" id="IPR049142">
    <property type="entry name" value="MS_channel_1st"/>
</dbReference>
<dbReference type="SUPFAM" id="SSF82861">
    <property type="entry name" value="Mechanosensitive channel protein MscS (YggB), transmembrane region"/>
    <property type="match status" value="1"/>
</dbReference>
<dbReference type="GO" id="GO:0008381">
    <property type="term" value="F:mechanosensitive monoatomic ion channel activity"/>
    <property type="evidence" value="ECO:0007669"/>
    <property type="project" value="UniProtKB-ARBA"/>
</dbReference>
<evidence type="ECO:0000256" key="5">
    <source>
        <dbReference type="ARBA" id="ARBA00022989"/>
    </source>
</evidence>
<dbReference type="SUPFAM" id="SSF50182">
    <property type="entry name" value="Sm-like ribonucleoproteins"/>
    <property type="match status" value="1"/>
</dbReference>
<dbReference type="Pfam" id="PF21082">
    <property type="entry name" value="MS_channel_3rd"/>
    <property type="match status" value="1"/>
</dbReference>
<reference evidence="13" key="2">
    <citation type="submission" date="2015-04" db="EMBL/GenBank/DDBJ databases">
        <title>The complete genome sequence of Erythrobacter sp. s21-N3.</title>
        <authorList>
            <person name="Zhuang L."/>
            <person name="Liu Y."/>
            <person name="Shao Z."/>
        </authorList>
    </citation>
    <scope>NUCLEOTIDE SEQUENCE [LARGE SCALE GENOMIC DNA]</scope>
    <source>
        <strain evidence="13">s21-N3</strain>
    </source>
</reference>
<comment type="subcellular location">
    <subcellularLocation>
        <location evidence="1">Cell membrane</location>
        <topology evidence="1">Multi-pass membrane protein</topology>
    </subcellularLocation>
</comment>
<name>A0A0H4W037_9SPHN</name>
<sequence length="589" mass="63420">MDFGATLRKTTMKPNPISSILRRLFVHAVAVMALLTGATVAHAQLPTPEPSETAPTEALVDTFERQTPRSSVTALLNALAAEDYERAARYFAGTPDPATLPLGDEGSPATDASEGLVQGADLARKLKLALDSGGMLRPFAVLSNAPDGDLEDGLDPLLEQVGTFQLEGSEQPIILQRVAAGEGKLLQWRISLETVSALEDWSPSPEVAEQSEEKAIEVAGAPVLDWLLLIGVAVALFAALRLLAAAIISVLRRVIPEHSSSTVFRLIHAALPPLALYVATIAFFYVAGTMEVSIIARQQLLRGAGIAAWLSLGWFLFRLIDAVARMASERMNRAERRQAASVITLLRRIAKLTLLVMIFIAVLDTFGVDVTTGIAALGIGGLALALGAQKTIENLVGSVTIIGDHPVQVGDAAQIGDTFGTVEDVGMRSTRVRTINRTLVTIPNGFLAGEKIENFSARDQFLFKHVIGVSYDTDAEKMSEVLAAFRTILAENDHVLEEDARARFIGFGESALNIEIFAYFRTASFAESLEMQEDLLLALMRKLKELDVEIAFPTRTLHIDACGSANGRSAAIPMVRPSQEGNKENDGEM</sequence>
<evidence type="ECO:0000256" key="4">
    <source>
        <dbReference type="ARBA" id="ARBA00022692"/>
    </source>
</evidence>
<feature type="signal peptide" evidence="8">
    <location>
        <begin position="1"/>
        <end position="43"/>
    </location>
</feature>
<feature type="transmembrane region" description="Helical" evidence="7">
    <location>
        <begin position="226"/>
        <end position="251"/>
    </location>
</feature>
<feature type="chain" id="PRO_5007772147" evidence="8">
    <location>
        <begin position="44"/>
        <end position="589"/>
    </location>
</feature>
<evidence type="ECO:0000256" key="3">
    <source>
        <dbReference type="ARBA" id="ARBA00022475"/>
    </source>
</evidence>
<keyword evidence="5 7" id="KW-1133">Transmembrane helix</keyword>
<dbReference type="InterPro" id="IPR010920">
    <property type="entry name" value="LSM_dom_sf"/>
</dbReference>
<dbReference type="InterPro" id="IPR006685">
    <property type="entry name" value="MscS_channel_2nd"/>
</dbReference>
<evidence type="ECO:0000313" key="12">
    <source>
        <dbReference type="EMBL" id="AKQ42823.2"/>
    </source>
</evidence>
<protein>
    <submittedName>
        <fullName evidence="12">Potassium efflux system KefA protein / Small-conductance mechanosensitive channel</fullName>
    </submittedName>
</protein>
<feature type="transmembrane region" description="Helical" evidence="7">
    <location>
        <begin position="345"/>
        <end position="364"/>
    </location>
</feature>
<feature type="transmembrane region" description="Helical" evidence="7">
    <location>
        <begin position="306"/>
        <end position="324"/>
    </location>
</feature>
<feature type="transmembrane region" description="Helical" evidence="7">
    <location>
        <begin position="370"/>
        <end position="388"/>
    </location>
</feature>
<feature type="domain" description="Mechanosensitive ion channel MscS" evidence="9">
    <location>
        <begin position="391"/>
        <end position="456"/>
    </location>
</feature>
<dbReference type="InterPro" id="IPR049278">
    <property type="entry name" value="MS_channel_C"/>
</dbReference>
<dbReference type="PANTHER" id="PTHR30566:SF5">
    <property type="entry name" value="MECHANOSENSITIVE ION CHANNEL PROTEIN 1, MITOCHONDRIAL-RELATED"/>
    <property type="match status" value="1"/>
</dbReference>
<evidence type="ECO:0000313" key="13">
    <source>
        <dbReference type="Proteomes" id="UP000059113"/>
    </source>
</evidence>
<evidence type="ECO:0000259" key="10">
    <source>
        <dbReference type="Pfam" id="PF21082"/>
    </source>
</evidence>